<comment type="caution">
    <text evidence="11">The sequence shown here is derived from an EMBL/GenBank/DDBJ whole genome shotgun (WGS) entry which is preliminary data.</text>
</comment>
<evidence type="ECO:0000256" key="8">
    <source>
        <dbReference type="ARBA" id="ARBA00023277"/>
    </source>
</evidence>
<dbReference type="RefSeq" id="WP_006304299.1">
    <property type="nucleotide sequence ID" value="NZ_AEDQ01000022.1"/>
</dbReference>
<dbReference type="SUPFAM" id="SSF51011">
    <property type="entry name" value="Glycosyl hydrolase domain"/>
    <property type="match status" value="1"/>
</dbReference>
<evidence type="ECO:0000256" key="2">
    <source>
        <dbReference type="ARBA" id="ARBA00004964"/>
    </source>
</evidence>
<dbReference type="SUPFAM" id="SSF51445">
    <property type="entry name" value="(Trans)glycosidases"/>
    <property type="match status" value="1"/>
</dbReference>
<dbReference type="InterPro" id="IPR014756">
    <property type="entry name" value="Ig_E-set"/>
</dbReference>
<keyword evidence="5 9" id="KW-0328">Glycosyltransferase</keyword>
<dbReference type="InterPro" id="IPR013783">
    <property type="entry name" value="Ig-like_fold"/>
</dbReference>
<dbReference type="NCBIfam" id="TIGR01515">
    <property type="entry name" value="branching_enzym"/>
    <property type="match status" value="1"/>
</dbReference>
<dbReference type="Gene3D" id="2.60.40.10">
    <property type="entry name" value="Immunoglobulins"/>
    <property type="match status" value="1"/>
</dbReference>
<dbReference type="NCBIfam" id="NF003811">
    <property type="entry name" value="PRK05402.1"/>
    <property type="match status" value="1"/>
</dbReference>
<dbReference type="EC" id="2.4.1.18" evidence="9"/>
<dbReference type="PIRSF" id="PIRSF000463">
    <property type="entry name" value="GlgB"/>
    <property type="match status" value="1"/>
</dbReference>
<feature type="active site" description="Nucleophile" evidence="9">
    <location>
        <position position="329"/>
    </location>
</feature>
<comment type="subunit">
    <text evidence="9">Monomer.</text>
</comment>
<dbReference type="InterPro" id="IPR013780">
    <property type="entry name" value="Glyco_hydro_b"/>
</dbReference>
<organism evidence="11 12">
    <name type="scientific">Fannyhessea vaginae PB189-T1-4</name>
    <dbReference type="NCBI Taxonomy" id="866774"/>
    <lineage>
        <taxon>Bacteria</taxon>
        <taxon>Bacillati</taxon>
        <taxon>Actinomycetota</taxon>
        <taxon>Coriobacteriia</taxon>
        <taxon>Coriobacteriales</taxon>
        <taxon>Atopobiaceae</taxon>
        <taxon>Fannyhessea</taxon>
    </lineage>
</organism>
<evidence type="ECO:0000256" key="9">
    <source>
        <dbReference type="HAMAP-Rule" id="MF_00685"/>
    </source>
</evidence>
<proteinExistence type="inferred from homology"/>
<dbReference type="Pfam" id="PF00128">
    <property type="entry name" value="Alpha-amylase"/>
    <property type="match status" value="1"/>
</dbReference>
<dbReference type="EMBL" id="AEDQ01000022">
    <property type="protein sequence ID" value="EFL43997.1"/>
    <property type="molecule type" value="Genomic_DNA"/>
</dbReference>
<dbReference type="HAMAP" id="MF_00685">
    <property type="entry name" value="GlgB"/>
    <property type="match status" value="1"/>
</dbReference>
<dbReference type="Pfam" id="PF02806">
    <property type="entry name" value="Alpha-amylase_C"/>
    <property type="match status" value="1"/>
</dbReference>
<evidence type="ECO:0000256" key="1">
    <source>
        <dbReference type="ARBA" id="ARBA00000826"/>
    </source>
</evidence>
<evidence type="ECO:0000256" key="5">
    <source>
        <dbReference type="ARBA" id="ARBA00022676"/>
    </source>
</evidence>
<dbReference type="InterPro" id="IPR037439">
    <property type="entry name" value="Branching_enzy"/>
</dbReference>
<keyword evidence="8 9" id="KW-0119">Carbohydrate metabolism</keyword>
<dbReference type="GO" id="GO:0003844">
    <property type="term" value="F:1,4-alpha-glucan branching enzyme activity"/>
    <property type="evidence" value="ECO:0007669"/>
    <property type="project" value="UniProtKB-EC"/>
</dbReference>
<accession>A0ABP2IY66</accession>
<dbReference type="InterPro" id="IPR017853">
    <property type="entry name" value="GH"/>
</dbReference>
<dbReference type="SMART" id="SM00642">
    <property type="entry name" value="Aamy"/>
    <property type="match status" value="1"/>
</dbReference>
<dbReference type="Proteomes" id="UP000004431">
    <property type="component" value="Unassembled WGS sequence"/>
</dbReference>
<evidence type="ECO:0000313" key="11">
    <source>
        <dbReference type="EMBL" id="EFL43997.1"/>
    </source>
</evidence>
<keyword evidence="12" id="KW-1185">Reference proteome</keyword>
<dbReference type="InterPro" id="IPR044143">
    <property type="entry name" value="GlgB_N_E_set_prok"/>
</dbReference>
<dbReference type="PANTHER" id="PTHR43651:SF3">
    <property type="entry name" value="1,4-ALPHA-GLUCAN-BRANCHING ENZYME"/>
    <property type="match status" value="1"/>
</dbReference>
<dbReference type="InterPro" id="IPR006048">
    <property type="entry name" value="A-amylase/branching_C"/>
</dbReference>
<dbReference type="Gene3D" id="2.60.40.1180">
    <property type="entry name" value="Golgi alpha-mannosidase II"/>
    <property type="match status" value="1"/>
</dbReference>
<sequence>MSLATEQSVHITSDDAFLFAEGTWYESYNKLGAHEIELNGEKGFFFSVWAPGVRAVYVVGDFNDWHIGAHELHHVCNGVWECFVAGAHAGQAYKFFIETHSGLSFYKADPYARFCEVRPKTASILQAPSTYTWSDAAYRRSHAHFDALHKPLNIFECHLGSWKRKPSDVDRQQAEQQGENQNWEWTCRGDYYSYNDLTRELVPYVKKMGYSHIEIMPIMEHPFDGSWGYQITGYYAPTSRFGTPDEFKHFIDACHQEGIGVILDWVPGGFCKDAHGLGRFNGERLYELGEHPNWGTYMFDFGRGEVRSFLISNASFWLDEYHVDGIRVDGVSSMLYLNFGIDDPAQKKYNARGTEENDTAVAFLRQCNTALSRRFPYVLLIAEESTAWPLVSYPPEVGGLGFHFKWDMGWMNDTLRYIQCDFPFRCGAHNLLTFTTMYQFDENFILPLSHDEVVHGKCSLIRRQPGDYWRQFAGMRALALYQMTHAGGKLNFMGNEIAQFIEWRYYEGIQYFLPEHYESHRAYQHYIQELNNFYNKHAALWIEAFSSKGFSWIDADNNGQSIISFMRLGHKSTDDVLVLINFSVEVYHNFRIGVPHAGYWQEAFSSDELVFGGSGVVHGSAWLKTDLEPAHGQPQSLVMDIPPLAGVIVQFKRRFSQATLKAMQDEMRARLGA</sequence>
<protein>
    <recommendedName>
        <fullName evidence="9">1,4-alpha-glucan branching enzyme GlgB</fullName>
        <ecNumber evidence="9">2.4.1.18</ecNumber>
    </recommendedName>
    <alternativeName>
        <fullName evidence="9">1,4-alpha-D-glucan:1,4-alpha-D-glucan 6-glucosyl-transferase</fullName>
    </alternativeName>
    <alternativeName>
        <fullName evidence="9">Alpha-(1-&gt;4)-glucan branching enzyme</fullName>
    </alternativeName>
    <alternativeName>
        <fullName evidence="9">Glycogen branching enzyme</fullName>
        <shortName evidence="9">BE</shortName>
    </alternativeName>
</protein>
<reference evidence="11 12" key="1">
    <citation type="submission" date="2010-08" db="EMBL/GenBank/DDBJ databases">
        <authorList>
            <person name="Durkin A.S."/>
            <person name="Madupu R."/>
            <person name="Torralba M."/>
            <person name="Gillis M."/>
            <person name="Methe B."/>
            <person name="Sutton G."/>
            <person name="Nelson K.E."/>
        </authorList>
    </citation>
    <scope>NUCLEOTIDE SEQUENCE [LARGE SCALE GENOMIC DNA]</scope>
    <source>
        <strain evidence="11 12">PB189-T1-4</strain>
    </source>
</reference>
<evidence type="ECO:0000256" key="4">
    <source>
        <dbReference type="ARBA" id="ARBA00022600"/>
    </source>
</evidence>
<dbReference type="NCBIfam" id="NF008967">
    <property type="entry name" value="PRK12313.1"/>
    <property type="match status" value="1"/>
</dbReference>
<name>A0ABP2IY66_9ACTN</name>
<dbReference type="InterPro" id="IPR006407">
    <property type="entry name" value="GlgB"/>
</dbReference>
<dbReference type="PANTHER" id="PTHR43651">
    <property type="entry name" value="1,4-ALPHA-GLUCAN-BRANCHING ENZYME"/>
    <property type="match status" value="1"/>
</dbReference>
<dbReference type="SUPFAM" id="SSF81296">
    <property type="entry name" value="E set domains"/>
    <property type="match status" value="1"/>
</dbReference>
<feature type="domain" description="Glycosyl hydrolase family 13 catalytic" evidence="10">
    <location>
        <begin position="156"/>
        <end position="534"/>
    </location>
</feature>
<comment type="pathway">
    <text evidence="2 9">Glycan biosynthesis; glycogen biosynthesis.</text>
</comment>
<dbReference type="InterPro" id="IPR004193">
    <property type="entry name" value="Glyco_hydro_13_N"/>
</dbReference>
<dbReference type="Gene3D" id="3.20.20.80">
    <property type="entry name" value="Glycosidases"/>
    <property type="match status" value="1"/>
</dbReference>
<evidence type="ECO:0000313" key="12">
    <source>
        <dbReference type="Proteomes" id="UP000004431"/>
    </source>
</evidence>
<keyword evidence="7 9" id="KW-0320">Glycogen biosynthesis</keyword>
<dbReference type="Pfam" id="PF02922">
    <property type="entry name" value="CBM_48"/>
    <property type="match status" value="1"/>
</dbReference>
<evidence type="ECO:0000256" key="3">
    <source>
        <dbReference type="ARBA" id="ARBA00009000"/>
    </source>
</evidence>
<feature type="active site" description="Proton donor" evidence="9">
    <location>
        <position position="383"/>
    </location>
</feature>
<keyword evidence="6 9" id="KW-0808">Transferase</keyword>
<comment type="catalytic activity">
    <reaction evidence="1 9">
        <text>Transfers a segment of a (1-&gt;4)-alpha-D-glucan chain to a primary hydroxy group in a similar glucan chain.</text>
        <dbReference type="EC" id="2.4.1.18"/>
    </reaction>
</comment>
<gene>
    <name evidence="9 11" type="primary">glgB</name>
    <name evidence="11" type="ORF">HMPREF9248_0364</name>
</gene>
<dbReference type="CDD" id="cd02855">
    <property type="entry name" value="E_set_GBE_prok_N"/>
    <property type="match status" value="1"/>
</dbReference>
<evidence type="ECO:0000256" key="6">
    <source>
        <dbReference type="ARBA" id="ARBA00022679"/>
    </source>
</evidence>
<dbReference type="CDD" id="cd11322">
    <property type="entry name" value="AmyAc_Glg_BE"/>
    <property type="match status" value="1"/>
</dbReference>
<dbReference type="InterPro" id="IPR006047">
    <property type="entry name" value="GH13_cat_dom"/>
</dbReference>
<keyword evidence="4 9" id="KW-0321">Glycogen metabolism</keyword>
<comment type="function">
    <text evidence="9">Catalyzes the formation of the alpha-1,6-glucosidic linkages in glycogen by scission of a 1,4-alpha-linked oligosaccharide from growing alpha-1,4-glucan chains and the subsequent attachment of the oligosaccharide to the alpha-1,6 position.</text>
</comment>
<evidence type="ECO:0000256" key="7">
    <source>
        <dbReference type="ARBA" id="ARBA00023056"/>
    </source>
</evidence>
<evidence type="ECO:0000259" key="10">
    <source>
        <dbReference type="SMART" id="SM00642"/>
    </source>
</evidence>
<comment type="similarity">
    <text evidence="3 9">Belongs to the glycosyl hydrolase 13 family. GlgB subfamily.</text>
</comment>